<sequence length="774" mass="86796">MNSKNQKPSMYDVSNFTIRDMTECCKVVRTIGKGAKNMEEVANSIVNHLYVNLIDGQSGNKACSLVRFFKTHTFAKLDPELQNFSKNVSGNSTVFPETKCLTLLATVGENPAWNSRKTSKGHRAIPLLSEEMVDQIPMIKNLIAQLGLDTDMVIKPDPRFLLSKNDKMYNVFCIPEALGSSCIPAQKEFVIPYGIKSVIGFGGLFPSGDIFAIIMYLKCTITNKVADLFKILAPNVKIAVLPFEDTVFAQSAKAFVRTAEIQKLKDQIVAMEQLLEVYEQSVIVQTMKLQKEVSEHKEIGETLKDRERFLQTLMDAIPAPVFYKDEHGKYIGCNSAFEDFLGMREAEIIGKTVYDVAPTELADRYHEADTALFNRRGSQVYETVVKHSKGSVHNVLFHKAVFNDREGKLAGLIGVVLDITQRKLAEEMLRHRTNFEKTVAAISRRFITLSDFDAAVNASLADAGRLCRAGRAYLFKSRDNGTIMDNTHEWCDSGVTAEMNNLQNIPVIAFPWLIKNLQEGKVVHVEDVSEMPDEAIAEKIEFERQSIKSILVLPIYIEKKLLGFIGFDNVRSTGQWSEDDVTLLNIMSEILGNAIARVESEKLISHMAYHDALTKLPNRNLLYDRLKVAMAHAIRSKNMVAIIMLDLDGFKMINDSFGHQMGDLLLKAVAERLMQCLREGDTIARMGGDEFIIVIPDLAQTEDAALFAQKILEAFRLPFLIEKHELHTTASIGITIFPLYANDSESLFKQADVALYLSKAKGKNTYQIYKPGVT</sequence>
<keyword evidence="7" id="KW-1185">Reference proteome</keyword>
<dbReference type="Pfam" id="PF01590">
    <property type="entry name" value="GAF"/>
    <property type="match status" value="1"/>
</dbReference>
<organism evidence="4">
    <name type="scientific">Kuenenia stuttgartiensis</name>
    <dbReference type="NCBI Taxonomy" id="174633"/>
    <lineage>
        <taxon>Bacteria</taxon>
        <taxon>Pseudomonadati</taxon>
        <taxon>Planctomycetota</taxon>
        <taxon>Candidatus Brocadiia</taxon>
        <taxon>Candidatus Brocadiales</taxon>
        <taxon>Candidatus Brocadiaceae</taxon>
        <taxon>Candidatus Kuenenia</taxon>
    </lineage>
</organism>
<reference evidence="5 8" key="4">
    <citation type="submission" date="2020-02" db="EMBL/GenBank/DDBJ databases">
        <title>Newly sequenced genome of strain CSTR1 showed variability in Candidatus Kuenenia stuttgartiensis genomes.</title>
        <authorList>
            <person name="Ding C."/>
            <person name="Adrian L."/>
        </authorList>
    </citation>
    <scope>NUCLEOTIDE SEQUENCE [LARGE SCALE GENOMIC DNA]</scope>
    <source>
        <strain evidence="5 8">CSTR1</strain>
    </source>
</reference>
<evidence type="ECO:0000313" key="8">
    <source>
        <dbReference type="Proteomes" id="UP000501926"/>
    </source>
</evidence>
<gene>
    <name evidence="5" type="ORF">KsCSTR_37350</name>
    <name evidence="6" type="ORF">KSMBR1_3322</name>
    <name evidence="4" type="ORF">kuste2340</name>
</gene>
<dbReference type="Gene3D" id="3.30.70.270">
    <property type="match status" value="1"/>
</dbReference>
<proteinExistence type="predicted"/>
<dbReference type="GO" id="GO:0052621">
    <property type="term" value="F:diguanylate cyclase activity"/>
    <property type="evidence" value="ECO:0007669"/>
    <property type="project" value="UniProtKB-EC"/>
</dbReference>
<dbReference type="NCBIfam" id="TIGR00229">
    <property type="entry name" value="sensory_box"/>
    <property type="match status" value="1"/>
</dbReference>
<dbReference type="Pfam" id="PF00990">
    <property type="entry name" value="GGDEF"/>
    <property type="match status" value="1"/>
</dbReference>
<dbReference type="NCBIfam" id="TIGR00254">
    <property type="entry name" value="GGDEF"/>
    <property type="match status" value="1"/>
</dbReference>
<accession>Q1Q678</accession>
<dbReference type="InterPro" id="IPR052155">
    <property type="entry name" value="Biofilm_reg_signaling"/>
</dbReference>
<dbReference type="InterPro" id="IPR035965">
    <property type="entry name" value="PAS-like_dom_sf"/>
</dbReference>
<dbReference type="InterPro" id="IPR003018">
    <property type="entry name" value="GAF"/>
</dbReference>
<dbReference type="PROSITE" id="PS50113">
    <property type="entry name" value="PAC"/>
    <property type="match status" value="1"/>
</dbReference>
<dbReference type="SMART" id="SM00065">
    <property type="entry name" value="GAF"/>
    <property type="match status" value="1"/>
</dbReference>
<dbReference type="InterPro" id="IPR000700">
    <property type="entry name" value="PAS-assoc_C"/>
</dbReference>
<dbReference type="PROSITE" id="PS50112">
    <property type="entry name" value="PAS"/>
    <property type="match status" value="1"/>
</dbReference>
<dbReference type="Pfam" id="PF08448">
    <property type="entry name" value="PAS_4"/>
    <property type="match status" value="1"/>
</dbReference>
<dbReference type="RefSeq" id="WP_157820678.1">
    <property type="nucleotide sequence ID" value="NZ_CP049055.1"/>
</dbReference>
<feature type="domain" description="GGDEF" evidence="3">
    <location>
        <begin position="638"/>
        <end position="771"/>
    </location>
</feature>
<evidence type="ECO:0000313" key="5">
    <source>
        <dbReference type="EMBL" id="QII13114.1"/>
    </source>
</evidence>
<evidence type="ECO:0000259" key="1">
    <source>
        <dbReference type="PROSITE" id="PS50112"/>
    </source>
</evidence>
<dbReference type="EC" id="2.7.7.65" evidence="5"/>
<dbReference type="PANTHER" id="PTHR44757">
    <property type="entry name" value="DIGUANYLATE CYCLASE DGCP"/>
    <property type="match status" value="1"/>
</dbReference>
<evidence type="ECO:0000259" key="3">
    <source>
        <dbReference type="PROSITE" id="PS50887"/>
    </source>
</evidence>
<evidence type="ECO:0000313" key="7">
    <source>
        <dbReference type="Proteomes" id="UP000221734"/>
    </source>
</evidence>
<dbReference type="KEGG" id="kst:KSMBR1_3322"/>
<dbReference type="SUPFAM" id="SSF55781">
    <property type="entry name" value="GAF domain-like"/>
    <property type="match status" value="1"/>
</dbReference>
<dbReference type="PROSITE" id="PS50887">
    <property type="entry name" value="GGDEF"/>
    <property type="match status" value="1"/>
</dbReference>
<dbReference type="FunFam" id="3.30.70.270:FF:000001">
    <property type="entry name" value="Diguanylate cyclase domain protein"/>
    <property type="match status" value="1"/>
</dbReference>
<dbReference type="InterPro" id="IPR029787">
    <property type="entry name" value="Nucleotide_cyclase"/>
</dbReference>
<dbReference type="SMART" id="SM00091">
    <property type="entry name" value="PAS"/>
    <property type="match status" value="1"/>
</dbReference>
<reference evidence="6" key="3">
    <citation type="submission" date="2017-10" db="EMBL/GenBank/DDBJ databases">
        <authorList>
            <person name="Banno H."/>
            <person name="Chua N.-H."/>
        </authorList>
    </citation>
    <scope>NUCLEOTIDE SEQUENCE [LARGE SCALE GENOMIC DNA]</scope>
    <source>
        <strain evidence="6">Kuenenia_mbr1_ru-nijmegen</strain>
    </source>
</reference>
<dbReference type="InterPro" id="IPR000160">
    <property type="entry name" value="GGDEF_dom"/>
</dbReference>
<dbReference type="SMART" id="SM00267">
    <property type="entry name" value="GGDEF"/>
    <property type="match status" value="1"/>
</dbReference>
<evidence type="ECO:0000313" key="4">
    <source>
        <dbReference type="EMBL" id="CAJ73085.1"/>
    </source>
</evidence>
<dbReference type="CDD" id="cd00130">
    <property type="entry name" value="PAS"/>
    <property type="match status" value="1"/>
</dbReference>
<reference evidence="4" key="1">
    <citation type="journal article" date="2006" name="Nature">
        <title>Deciphering the evolution and metabolism of an anammox bacterium from a community genome.</title>
        <authorList>
            <person name="Strous M."/>
            <person name="Pelletier E."/>
            <person name="Mangenot S."/>
            <person name="Rattei T."/>
            <person name="Lehner A."/>
            <person name="Taylor M.W."/>
            <person name="Horn M."/>
            <person name="Daims H."/>
            <person name="Bartol-Mavel D."/>
            <person name="Wincker P."/>
            <person name="Barbe V."/>
            <person name="Fonknechten N."/>
            <person name="Vallenet D."/>
            <person name="Segurens B."/>
            <person name="Schenowitz-Truong C."/>
            <person name="Medigue C."/>
            <person name="Collingro A."/>
            <person name="Snel B."/>
            <person name="Dutilh B.E."/>
            <person name="OpDenCamp H.J.M."/>
            <person name="vanDerDrift C."/>
            <person name="Cirpus I."/>
            <person name="vanDePas-Schoonen K.T."/>
            <person name="Harhangi H.R."/>
            <person name="vanNiftrik L."/>
            <person name="Schmid M."/>
            <person name="Keltjens J."/>
            <person name="vanDeVossenberg J."/>
            <person name="Kartal B."/>
            <person name="Meier H."/>
            <person name="Frishman D."/>
            <person name="Huynen M.A."/>
            <person name="Mewes H."/>
            <person name="Weissenbach J."/>
            <person name="Jetten M.S.M."/>
            <person name="Wagner M."/>
            <person name="LePaslier D."/>
        </authorList>
    </citation>
    <scope>NUCLEOTIDE SEQUENCE</scope>
</reference>
<feature type="domain" description="PAS" evidence="1">
    <location>
        <begin position="306"/>
        <end position="388"/>
    </location>
</feature>
<reference evidence="4" key="2">
    <citation type="submission" date="2006-01" db="EMBL/GenBank/DDBJ databases">
        <authorList>
            <person name="Genoscope"/>
        </authorList>
    </citation>
    <scope>NUCLEOTIDE SEQUENCE</scope>
</reference>
<dbReference type="AlphaFoldDB" id="Q1Q678"/>
<dbReference type="SUPFAM" id="SSF55073">
    <property type="entry name" value="Nucleotide cyclase"/>
    <property type="match status" value="1"/>
</dbReference>
<protein>
    <submittedName>
        <fullName evidence="5">Putative diguanylate cyclase</fullName>
        <ecNumber evidence="5">2.7.7.65</ecNumber>
    </submittedName>
</protein>
<dbReference type="Gene3D" id="3.30.450.20">
    <property type="entry name" value="PAS domain"/>
    <property type="match status" value="1"/>
</dbReference>
<feature type="domain" description="PAC" evidence="2">
    <location>
        <begin position="379"/>
        <end position="431"/>
    </location>
</feature>
<dbReference type="InterPro" id="IPR000014">
    <property type="entry name" value="PAS"/>
</dbReference>
<dbReference type="EMBL" id="CT573071">
    <property type="protein sequence ID" value="CAJ73085.1"/>
    <property type="molecule type" value="Genomic_DNA"/>
</dbReference>
<dbReference type="InterPro" id="IPR013656">
    <property type="entry name" value="PAS_4"/>
</dbReference>
<dbReference type="Proteomes" id="UP000221734">
    <property type="component" value="Chromosome Kuenenia_stuttgartiensis_MBR1"/>
</dbReference>
<dbReference type="OrthoDB" id="9759607at2"/>
<dbReference type="EMBL" id="CP049055">
    <property type="protein sequence ID" value="QII13114.1"/>
    <property type="molecule type" value="Genomic_DNA"/>
</dbReference>
<dbReference type="Gene3D" id="3.30.450.40">
    <property type="match status" value="1"/>
</dbReference>
<dbReference type="Proteomes" id="UP000501926">
    <property type="component" value="Chromosome"/>
</dbReference>
<name>Q1Q678_KUEST</name>
<dbReference type="SUPFAM" id="SSF55785">
    <property type="entry name" value="PYP-like sensor domain (PAS domain)"/>
    <property type="match status" value="1"/>
</dbReference>
<dbReference type="InterPro" id="IPR043128">
    <property type="entry name" value="Rev_trsase/Diguanyl_cyclase"/>
</dbReference>
<dbReference type="PANTHER" id="PTHR44757:SF2">
    <property type="entry name" value="BIOFILM ARCHITECTURE MAINTENANCE PROTEIN MBAA"/>
    <property type="match status" value="1"/>
</dbReference>
<dbReference type="InterPro" id="IPR029016">
    <property type="entry name" value="GAF-like_dom_sf"/>
</dbReference>
<keyword evidence="5" id="KW-0548">Nucleotidyltransferase</keyword>
<dbReference type="EMBL" id="LT934425">
    <property type="protein sequence ID" value="SOH05799.1"/>
    <property type="molecule type" value="Genomic_DNA"/>
</dbReference>
<evidence type="ECO:0000259" key="2">
    <source>
        <dbReference type="PROSITE" id="PS50113"/>
    </source>
</evidence>
<keyword evidence="5" id="KW-0808">Transferase</keyword>
<evidence type="ECO:0000313" key="6">
    <source>
        <dbReference type="EMBL" id="SOH05799.1"/>
    </source>
</evidence>
<dbReference type="CDD" id="cd01949">
    <property type="entry name" value="GGDEF"/>
    <property type="match status" value="1"/>
</dbReference>